<keyword evidence="3" id="KW-0812">Transmembrane</keyword>
<feature type="region of interest" description="Disordered" evidence="2">
    <location>
        <begin position="633"/>
        <end position="681"/>
    </location>
</feature>
<feature type="region of interest" description="Disordered" evidence="2">
    <location>
        <begin position="712"/>
        <end position="732"/>
    </location>
</feature>
<dbReference type="InterPro" id="IPR036872">
    <property type="entry name" value="CH_dom_sf"/>
</dbReference>
<evidence type="ECO:0000313" key="6">
    <source>
        <dbReference type="Proteomes" id="UP000002296"/>
    </source>
</evidence>
<dbReference type="KEGG" id="tcr:509059.80"/>
<organism evidence="5 6">
    <name type="scientific">Trypanosoma cruzi (strain CL Brener)</name>
    <dbReference type="NCBI Taxonomy" id="353153"/>
    <lineage>
        <taxon>Eukaryota</taxon>
        <taxon>Discoba</taxon>
        <taxon>Euglenozoa</taxon>
        <taxon>Kinetoplastea</taxon>
        <taxon>Metakinetoplastina</taxon>
        <taxon>Trypanosomatida</taxon>
        <taxon>Trypanosomatidae</taxon>
        <taxon>Trypanosoma</taxon>
        <taxon>Schizotrypanum</taxon>
    </lineage>
</organism>
<evidence type="ECO:0000256" key="1">
    <source>
        <dbReference type="SAM" id="Coils"/>
    </source>
</evidence>
<dbReference type="OMA" id="CDGIALF"/>
<dbReference type="PaxDb" id="353153-Q4D943"/>
<keyword evidence="3" id="KW-1133">Transmembrane helix</keyword>
<dbReference type="InParanoid" id="Q4D943"/>
<dbReference type="Pfam" id="PF19047">
    <property type="entry name" value="HOOK_N"/>
    <property type="match status" value="1"/>
</dbReference>
<dbReference type="InterPro" id="IPR043936">
    <property type="entry name" value="HOOK_N"/>
</dbReference>
<evidence type="ECO:0000259" key="4">
    <source>
        <dbReference type="Pfam" id="PF19047"/>
    </source>
</evidence>
<proteinExistence type="predicted"/>
<keyword evidence="6" id="KW-1185">Reference proteome</keyword>
<accession>Q4D943</accession>
<dbReference type="EMBL" id="AAHK01000793">
    <property type="protein sequence ID" value="EAN89051.1"/>
    <property type="molecule type" value="Genomic_DNA"/>
</dbReference>
<feature type="transmembrane region" description="Helical" evidence="3">
    <location>
        <begin position="74"/>
        <end position="94"/>
    </location>
</feature>
<dbReference type="AlphaFoldDB" id="Q4D943"/>
<dbReference type="Gene3D" id="1.10.418.10">
    <property type="entry name" value="Calponin-like domain"/>
    <property type="match status" value="1"/>
</dbReference>
<sequence length="755" mass="84298">MFFEYKPFLEGGGILLTVLLVFVVSVFFFFFCVCVCLLRLLNVTTKRFINAMDLRDAFLLTCRNGGISPYVQKYLLLFFFFFFNYFLLFCWFVTQQLFFCFRPSASVGGRGVYFLSLCVKGRGWGERTNATGFSDKMADAAKKAAVLLLVRHLLAREGVDTGVETKPLPEKYEDLRDGAILYRILARISPQTFPEADEMTKQAPSSRQNWVVRKGNLVALVRHMNDYAHQFLGAPETLNLTLLISPTEIANLPELSEESKTPLELEKGMECLMELTDIFVVMVVLSGDPAVLQAVKSLPHAEQVVLSNAAKACITKHALRPRRRHETLALEDSLKSGLHRSVTAGCAESSSHAAHLSCSLVGEEALNHQILQLRRGLDDANAKVVELDSKLHLALTERQEWESKYKNLLAEAELRRMTAAGEDHLRQLLAKKEEIVQKLTATIEDQKKRISAFKEATAAQETALGSFRRKIKHTEEELMKKNVERREALDKLSVAERSLAAQMNIRAELERQLEDLRTELALANAQTHNGMENSEACLNRSFGSVNSVDRVVQLENELDEARSQKEAAERLLQVLQRQVAALPSEGFGSSAAMGALKAQLRQAEKEKEELRNQLAATIARLEDAQGYWRRRGSTSFVDNETESPLLEGKIGGENADSPSGREETDASGQQHRPCEKQDGVSRERTLLGSTLLLLGYRNLMLQQQLTMTSGGKFTASGDGEKENNGGFAGNTGSFLTRHRYEVEQGLLRSVLSRGG</sequence>
<protein>
    <recommendedName>
        <fullName evidence="4">HOOK N-terminal domain-containing protein</fullName>
    </recommendedName>
</protein>
<keyword evidence="3" id="KW-0472">Membrane</keyword>
<name>Q4D943_TRYCC</name>
<keyword evidence="1" id="KW-0175">Coiled coil</keyword>
<dbReference type="RefSeq" id="XP_810902.1">
    <property type="nucleotide sequence ID" value="XM_805809.1"/>
</dbReference>
<dbReference type="eggNOG" id="ENOG502RZJJ">
    <property type="taxonomic scope" value="Eukaryota"/>
</dbReference>
<evidence type="ECO:0000256" key="2">
    <source>
        <dbReference type="SAM" id="MobiDB-lite"/>
    </source>
</evidence>
<feature type="transmembrane region" description="Helical" evidence="3">
    <location>
        <begin position="12"/>
        <end position="38"/>
    </location>
</feature>
<dbReference type="SMR" id="Q4D943"/>
<reference evidence="5 6" key="1">
    <citation type="journal article" date="2005" name="Science">
        <title>The genome sequence of Trypanosoma cruzi, etiologic agent of Chagas disease.</title>
        <authorList>
            <person name="El-Sayed N.M."/>
            <person name="Myler P.J."/>
            <person name="Bartholomeu D.C."/>
            <person name="Nilsson D."/>
            <person name="Aggarwal G."/>
            <person name="Tran A.N."/>
            <person name="Ghedin E."/>
            <person name="Worthey E.A."/>
            <person name="Delcher A.L."/>
            <person name="Blandin G."/>
            <person name="Westenberger S.J."/>
            <person name="Caler E."/>
            <person name="Cerqueira G.C."/>
            <person name="Branche C."/>
            <person name="Haas B."/>
            <person name="Anupama A."/>
            <person name="Arner E."/>
            <person name="Aslund L."/>
            <person name="Attipoe P."/>
            <person name="Bontempi E."/>
            <person name="Bringaud F."/>
            <person name="Burton P."/>
            <person name="Cadag E."/>
            <person name="Campbell D.A."/>
            <person name="Carrington M."/>
            <person name="Crabtree J."/>
            <person name="Darban H."/>
            <person name="da Silveira J.F."/>
            <person name="de Jong P."/>
            <person name="Edwards K."/>
            <person name="Englund P.T."/>
            <person name="Fazelina G."/>
            <person name="Feldblyum T."/>
            <person name="Ferella M."/>
            <person name="Frasch A.C."/>
            <person name="Gull K."/>
            <person name="Horn D."/>
            <person name="Hou L."/>
            <person name="Huang Y."/>
            <person name="Kindlund E."/>
            <person name="Klingbeil M."/>
            <person name="Kluge S."/>
            <person name="Koo H."/>
            <person name="Lacerda D."/>
            <person name="Levin M.J."/>
            <person name="Lorenzi H."/>
            <person name="Louie T."/>
            <person name="Machado C.R."/>
            <person name="McCulloch R."/>
            <person name="McKenna A."/>
            <person name="Mizuno Y."/>
            <person name="Mottram J.C."/>
            <person name="Nelson S."/>
            <person name="Ochaya S."/>
            <person name="Osoegawa K."/>
            <person name="Pai G."/>
            <person name="Parsons M."/>
            <person name="Pentony M."/>
            <person name="Pettersson U."/>
            <person name="Pop M."/>
            <person name="Ramirez J.L."/>
            <person name="Rinta J."/>
            <person name="Robertson L."/>
            <person name="Salzberg S.L."/>
            <person name="Sanchez D.O."/>
            <person name="Seyler A."/>
            <person name="Sharma R."/>
            <person name="Shetty J."/>
            <person name="Simpson A.J."/>
            <person name="Sisk E."/>
            <person name="Tammi M.T."/>
            <person name="Tarleton R."/>
            <person name="Teixeira S."/>
            <person name="Van Aken S."/>
            <person name="Vogt C."/>
            <person name="Ward P.N."/>
            <person name="Wickstead B."/>
            <person name="Wortman J."/>
            <person name="White O."/>
            <person name="Fraser C.M."/>
            <person name="Stuart K.D."/>
            <person name="Andersson B."/>
        </authorList>
    </citation>
    <scope>NUCLEOTIDE SEQUENCE [LARGE SCALE GENOMIC DNA]</scope>
    <source>
        <strain evidence="5 6">CL Brener</strain>
    </source>
</reference>
<evidence type="ECO:0000313" key="5">
    <source>
        <dbReference type="EMBL" id="EAN89051.1"/>
    </source>
</evidence>
<feature type="compositionally biased region" description="Basic and acidic residues" evidence="2">
    <location>
        <begin position="672"/>
        <end position="681"/>
    </location>
</feature>
<dbReference type="GeneID" id="3541784"/>
<feature type="domain" description="HOOK N-terminal" evidence="4">
    <location>
        <begin position="170"/>
        <end position="234"/>
    </location>
</feature>
<dbReference type="Proteomes" id="UP000002296">
    <property type="component" value="Unassembled WGS sequence"/>
</dbReference>
<evidence type="ECO:0000256" key="3">
    <source>
        <dbReference type="SAM" id="Phobius"/>
    </source>
</evidence>
<dbReference type="GO" id="GO:0030705">
    <property type="term" value="P:cytoskeleton-dependent intracellular transport"/>
    <property type="evidence" value="ECO:0007669"/>
    <property type="project" value="InterPro"/>
</dbReference>
<comment type="caution">
    <text evidence="5">The sequence shown here is derived from an EMBL/GenBank/DDBJ whole genome shotgun (WGS) entry which is preliminary data.</text>
</comment>
<feature type="coiled-coil region" evidence="1">
    <location>
        <begin position="391"/>
        <end position="627"/>
    </location>
</feature>
<dbReference type="SUPFAM" id="SSF116907">
    <property type="entry name" value="Hook domain"/>
    <property type="match status" value="1"/>
</dbReference>
<gene>
    <name evidence="5" type="ORF">Tc00.1047053509059.80</name>
</gene>